<dbReference type="EMBL" id="CP046915">
    <property type="protein sequence ID" value="QGZ65718.1"/>
    <property type="molecule type" value="Genomic_DNA"/>
</dbReference>
<feature type="domain" description="Protein kinase" evidence="4">
    <location>
        <begin position="234"/>
        <end position="467"/>
    </location>
</feature>
<dbReference type="InterPro" id="IPR011009">
    <property type="entry name" value="Kinase-like_dom_sf"/>
</dbReference>
<dbReference type="SUPFAM" id="SSF56112">
    <property type="entry name" value="Protein kinase-like (PK-like)"/>
    <property type="match status" value="1"/>
</dbReference>
<dbReference type="InterPro" id="IPR032675">
    <property type="entry name" value="LRR_dom_sf"/>
</dbReference>
<dbReference type="KEGG" id="pacs:FAZ98_23680"/>
<dbReference type="Proteomes" id="UP000433577">
    <property type="component" value="Chromosome 3"/>
</dbReference>
<dbReference type="PANTHER" id="PTHR48051">
    <property type="match status" value="1"/>
</dbReference>
<dbReference type="PROSITE" id="PS00107">
    <property type="entry name" value="PROTEIN_KINASE_ATP"/>
    <property type="match status" value="1"/>
</dbReference>
<dbReference type="Gene3D" id="1.10.510.10">
    <property type="entry name" value="Transferase(Phosphotransferase) domain 1"/>
    <property type="match status" value="1"/>
</dbReference>
<accession>A0A7Z2GPY0</accession>
<dbReference type="InterPro" id="IPR050216">
    <property type="entry name" value="LRR_domain-containing"/>
</dbReference>
<dbReference type="SUPFAM" id="SSF52058">
    <property type="entry name" value="L domain-like"/>
    <property type="match status" value="1"/>
</dbReference>
<keyword evidence="6" id="KW-1185">Reference proteome</keyword>
<proteinExistence type="predicted"/>
<keyword evidence="5" id="KW-0418">Kinase</keyword>
<dbReference type="Gene3D" id="3.30.200.20">
    <property type="entry name" value="Phosphorylase Kinase, domain 1"/>
    <property type="match status" value="1"/>
</dbReference>
<gene>
    <name evidence="5" type="ORF">FAZ98_23680</name>
</gene>
<dbReference type="OrthoDB" id="8532199at2"/>
<dbReference type="PROSITE" id="PS51450">
    <property type="entry name" value="LRR"/>
    <property type="match status" value="1"/>
</dbReference>
<evidence type="ECO:0000259" key="4">
    <source>
        <dbReference type="PROSITE" id="PS50011"/>
    </source>
</evidence>
<evidence type="ECO:0000313" key="6">
    <source>
        <dbReference type="Proteomes" id="UP000433577"/>
    </source>
</evidence>
<dbReference type="GO" id="GO:0004672">
    <property type="term" value="F:protein kinase activity"/>
    <property type="evidence" value="ECO:0007669"/>
    <property type="project" value="InterPro"/>
</dbReference>
<reference evidence="5 6" key="1">
    <citation type="submission" date="2019-12" db="EMBL/GenBank/DDBJ databases">
        <title>Paraburkholderia acidiphila 7Q-K02 sp. nov and Paraburkholderia acidisoli DHF22 sp. nov., two strains isolated from forest soil.</title>
        <authorList>
            <person name="Gao Z."/>
            <person name="Qiu L."/>
        </authorList>
    </citation>
    <scope>NUCLEOTIDE SEQUENCE [LARGE SCALE GENOMIC DNA]</scope>
    <source>
        <strain evidence="5 6">DHF22</strain>
    </source>
</reference>
<dbReference type="GO" id="GO:0005737">
    <property type="term" value="C:cytoplasm"/>
    <property type="evidence" value="ECO:0007669"/>
    <property type="project" value="TreeGrafter"/>
</dbReference>
<protein>
    <submittedName>
        <fullName evidence="5">Protein kinase</fullName>
    </submittedName>
</protein>
<name>A0A7Z2GPY0_9BURK</name>
<dbReference type="PANTHER" id="PTHR48051:SF1">
    <property type="entry name" value="RAS SUPPRESSOR PROTEIN 1"/>
    <property type="match status" value="1"/>
</dbReference>
<dbReference type="InterPro" id="IPR003591">
    <property type="entry name" value="Leu-rich_rpt_typical-subtyp"/>
</dbReference>
<keyword evidence="2" id="KW-0677">Repeat</keyword>
<dbReference type="SMART" id="SM00369">
    <property type="entry name" value="LRR_TYP"/>
    <property type="match status" value="5"/>
</dbReference>
<dbReference type="InterPro" id="IPR000719">
    <property type="entry name" value="Prot_kinase_dom"/>
</dbReference>
<dbReference type="Pfam" id="PF00560">
    <property type="entry name" value="LRR_1"/>
    <property type="match status" value="1"/>
</dbReference>
<organism evidence="5 6">
    <name type="scientific">Paraburkholderia acidisoli</name>
    <dbReference type="NCBI Taxonomy" id="2571748"/>
    <lineage>
        <taxon>Bacteria</taxon>
        <taxon>Pseudomonadati</taxon>
        <taxon>Pseudomonadota</taxon>
        <taxon>Betaproteobacteria</taxon>
        <taxon>Burkholderiales</taxon>
        <taxon>Burkholderiaceae</taxon>
        <taxon>Paraburkholderia</taxon>
    </lineage>
</organism>
<evidence type="ECO:0000256" key="3">
    <source>
        <dbReference type="PROSITE-ProRule" id="PRU10141"/>
    </source>
</evidence>
<dbReference type="AlphaFoldDB" id="A0A7Z2GPY0"/>
<dbReference type="SMART" id="SM00364">
    <property type="entry name" value="LRR_BAC"/>
    <property type="match status" value="5"/>
</dbReference>
<dbReference type="Gene3D" id="3.80.10.10">
    <property type="entry name" value="Ribonuclease Inhibitor"/>
    <property type="match status" value="2"/>
</dbReference>
<keyword evidence="3" id="KW-0067">ATP-binding</keyword>
<dbReference type="GO" id="GO:0005524">
    <property type="term" value="F:ATP binding"/>
    <property type="evidence" value="ECO:0007669"/>
    <property type="project" value="UniProtKB-UniRule"/>
</dbReference>
<dbReference type="PROSITE" id="PS50011">
    <property type="entry name" value="PROTEIN_KINASE_DOM"/>
    <property type="match status" value="1"/>
</dbReference>
<evidence type="ECO:0000256" key="1">
    <source>
        <dbReference type="ARBA" id="ARBA00022614"/>
    </source>
</evidence>
<evidence type="ECO:0000313" key="5">
    <source>
        <dbReference type="EMBL" id="QGZ65718.1"/>
    </source>
</evidence>
<feature type="binding site" evidence="3">
    <location>
        <position position="267"/>
    </location>
    <ligand>
        <name>ATP</name>
        <dbReference type="ChEBI" id="CHEBI:30616"/>
    </ligand>
</feature>
<evidence type="ECO:0000256" key="2">
    <source>
        <dbReference type="ARBA" id="ARBA00022737"/>
    </source>
</evidence>
<keyword evidence="5" id="KW-0808">Transferase</keyword>
<dbReference type="InterPro" id="IPR001611">
    <property type="entry name" value="Leu-rich_rpt"/>
</dbReference>
<dbReference type="Pfam" id="PF07714">
    <property type="entry name" value="PK_Tyr_Ser-Thr"/>
    <property type="match status" value="1"/>
</dbReference>
<sequence length="467" mass="49959">MPLKFSYAARRTCHLAHFFRSPTPSVTTATLDQLRAGQLAGATQLKLACGLSEFPREIFDLAETLEVLDLSGNALTSLPDDFAKLHKLRIVFASNNAFTELPAVLGACPALSMVGFKANRIRHVPAAALPRALRWLILTDNEVETLPPELGACAPLQKLMLAGNRLRALPETMAACTRLELLRIAANQFEALPEWLLRLPRLAWLAYAGNPFNAARERAAQASTPVPDIDWHTLALGQTLGEGASGVIHRATRLLRDGHPAEAVAVKLFKGAVTSDGLPDLEMAACLQAGAHPNLIPVLGKVTGHPLDEHGLVMALIDPAFGNLAGPPSLASCTRDIYAPDVRFDRSIALRLARGMASAARHLHARGIMHGDLYAHNILHDGAGHALLGDFGAASFHDAGDTARARAFERIEVRAFGCLLEELAARTVNADPAMHALVGECLSEPGEQRPTFEAIVGRLDAMGAEAA</sequence>
<dbReference type="InterPro" id="IPR017441">
    <property type="entry name" value="Protein_kinase_ATP_BS"/>
</dbReference>
<dbReference type="InterPro" id="IPR001245">
    <property type="entry name" value="Ser-Thr/Tyr_kinase_cat_dom"/>
</dbReference>
<keyword evidence="3" id="KW-0547">Nucleotide-binding</keyword>
<keyword evidence="1" id="KW-0433">Leucine-rich repeat</keyword>